<keyword evidence="3" id="KW-0808">Transferase</keyword>
<keyword evidence="1" id="KW-0596">Phosphopantetheine</keyword>
<accession>A0A6G4WQY4</accession>
<dbReference type="InterPro" id="IPR036736">
    <property type="entry name" value="ACP-like_sf"/>
</dbReference>
<dbReference type="Proteomes" id="UP000477722">
    <property type="component" value="Unassembled WGS sequence"/>
</dbReference>
<dbReference type="GO" id="GO:0031177">
    <property type="term" value="F:phosphopantetheine binding"/>
    <property type="evidence" value="ECO:0007669"/>
    <property type="project" value="InterPro"/>
</dbReference>
<evidence type="ECO:0000259" key="5">
    <source>
        <dbReference type="PROSITE" id="PS50075"/>
    </source>
</evidence>
<evidence type="ECO:0000256" key="3">
    <source>
        <dbReference type="ARBA" id="ARBA00022679"/>
    </source>
</evidence>
<dbReference type="InterPro" id="IPR009081">
    <property type="entry name" value="PP-bd_ACP"/>
</dbReference>
<dbReference type="FunFam" id="1.10.1200.10:FF:000007">
    <property type="entry name" value="Probable polyketide synthase pks17"/>
    <property type="match status" value="1"/>
</dbReference>
<evidence type="ECO:0000256" key="1">
    <source>
        <dbReference type="ARBA" id="ARBA00022450"/>
    </source>
</evidence>
<dbReference type="GO" id="GO:0006633">
    <property type="term" value="P:fatty acid biosynthetic process"/>
    <property type="evidence" value="ECO:0007669"/>
    <property type="project" value="TreeGrafter"/>
</dbReference>
<dbReference type="AlphaFoldDB" id="A0A6G4WQY4"/>
<keyword evidence="2" id="KW-0597">Phosphoprotein</keyword>
<dbReference type="GO" id="GO:0017000">
    <property type="term" value="P:antibiotic biosynthetic process"/>
    <property type="evidence" value="ECO:0007669"/>
    <property type="project" value="UniProtKB-ARBA"/>
</dbReference>
<keyword evidence="7" id="KW-1185">Reference proteome</keyword>
<organism evidence="6 7">
    <name type="scientific">Streptomyces boncukensis</name>
    <dbReference type="NCBI Taxonomy" id="2711219"/>
    <lineage>
        <taxon>Bacteria</taxon>
        <taxon>Bacillati</taxon>
        <taxon>Actinomycetota</taxon>
        <taxon>Actinomycetes</taxon>
        <taxon>Kitasatosporales</taxon>
        <taxon>Streptomycetaceae</taxon>
        <taxon>Streptomyces</taxon>
    </lineage>
</organism>
<dbReference type="Gene3D" id="1.10.1200.10">
    <property type="entry name" value="ACP-like"/>
    <property type="match status" value="1"/>
</dbReference>
<reference evidence="6 7" key="1">
    <citation type="submission" date="2020-02" db="EMBL/GenBank/DDBJ databases">
        <title>Whole-genome analyses of novel actinobacteria.</title>
        <authorList>
            <person name="Sahin N."/>
            <person name="Tatar D."/>
        </authorList>
    </citation>
    <scope>NUCLEOTIDE SEQUENCE [LARGE SCALE GENOMIC DNA]</scope>
    <source>
        <strain evidence="6 7">SB3404</strain>
    </source>
</reference>
<dbReference type="GO" id="GO:0004312">
    <property type="term" value="F:fatty acid synthase activity"/>
    <property type="evidence" value="ECO:0007669"/>
    <property type="project" value="TreeGrafter"/>
</dbReference>
<dbReference type="EMBL" id="JAAKZZ010000012">
    <property type="protein sequence ID" value="NGO67242.1"/>
    <property type="molecule type" value="Genomic_DNA"/>
</dbReference>
<protein>
    <submittedName>
        <fullName evidence="6">Acyl carrier protein</fullName>
    </submittedName>
</protein>
<dbReference type="PANTHER" id="PTHR43775:SF51">
    <property type="entry name" value="INACTIVE PHENOLPHTHIOCEROL SYNTHESIS POLYKETIDE SYNTHASE TYPE I PKS1-RELATED"/>
    <property type="match status" value="1"/>
</dbReference>
<dbReference type="InterPro" id="IPR050091">
    <property type="entry name" value="PKS_NRPS_Biosynth_Enz"/>
</dbReference>
<dbReference type="Pfam" id="PF00550">
    <property type="entry name" value="PP-binding"/>
    <property type="match status" value="1"/>
</dbReference>
<evidence type="ECO:0000256" key="2">
    <source>
        <dbReference type="ARBA" id="ARBA00022553"/>
    </source>
</evidence>
<evidence type="ECO:0000313" key="6">
    <source>
        <dbReference type="EMBL" id="NGO67242.1"/>
    </source>
</evidence>
<evidence type="ECO:0000256" key="4">
    <source>
        <dbReference type="ARBA" id="ARBA00023268"/>
    </source>
</evidence>
<dbReference type="PROSITE" id="PS00012">
    <property type="entry name" value="PHOSPHOPANTETHEINE"/>
    <property type="match status" value="1"/>
</dbReference>
<name>A0A6G4WQY4_9ACTN</name>
<dbReference type="SMART" id="SM00823">
    <property type="entry name" value="PKS_PP"/>
    <property type="match status" value="1"/>
</dbReference>
<dbReference type="InterPro" id="IPR006162">
    <property type="entry name" value="Ppantetheine_attach_site"/>
</dbReference>
<dbReference type="PROSITE" id="PS50075">
    <property type="entry name" value="CARRIER"/>
    <property type="match status" value="1"/>
</dbReference>
<comment type="caution">
    <text evidence="6">The sequence shown here is derived from an EMBL/GenBank/DDBJ whole genome shotgun (WGS) entry which is preliminary data.</text>
</comment>
<dbReference type="SUPFAM" id="SSF47336">
    <property type="entry name" value="ACP-like"/>
    <property type="match status" value="1"/>
</dbReference>
<evidence type="ECO:0000313" key="7">
    <source>
        <dbReference type="Proteomes" id="UP000477722"/>
    </source>
</evidence>
<gene>
    <name evidence="6" type="ORF">G5C65_02505</name>
</gene>
<proteinExistence type="predicted"/>
<dbReference type="SMART" id="SM01294">
    <property type="entry name" value="PKS_PP_betabranch"/>
    <property type="match status" value="1"/>
</dbReference>
<sequence length="177" mass="19444">PAPDRGRAAADDSFRRRFDEAGEAERPRLVLDLVREAVAAALGHRSPDEIESRRGFVAMGFDSLTAVETRNRISAKTGLRLPSTLMFDHPTPADLADHLAGQLTARDETPETDVLAELRKFEAMVAALPPEEAERIGIRKRLGSLLESFQHPVADTSLESAGLDDMFAIIDEELEEP</sequence>
<dbReference type="PANTHER" id="PTHR43775">
    <property type="entry name" value="FATTY ACID SYNTHASE"/>
    <property type="match status" value="1"/>
</dbReference>
<feature type="domain" description="Carrier" evidence="5">
    <location>
        <begin position="28"/>
        <end position="103"/>
    </location>
</feature>
<keyword evidence="4" id="KW-0511">Multifunctional enzyme</keyword>
<dbReference type="InterPro" id="IPR020806">
    <property type="entry name" value="PKS_PP-bd"/>
</dbReference>
<feature type="non-terminal residue" evidence="6">
    <location>
        <position position="1"/>
    </location>
</feature>
<dbReference type="RefSeq" id="WP_165296903.1">
    <property type="nucleotide sequence ID" value="NZ_JAAKZZ010000012.1"/>
</dbReference>